<dbReference type="Pfam" id="PF17202">
    <property type="entry name" value="sCache_3_3"/>
    <property type="match status" value="1"/>
</dbReference>
<feature type="signal peptide" evidence="7">
    <location>
        <begin position="1"/>
        <end position="27"/>
    </location>
</feature>
<dbReference type="RefSeq" id="WP_317995357.1">
    <property type="nucleotide sequence ID" value="NZ_AP025523.1"/>
</dbReference>
<evidence type="ECO:0000256" key="5">
    <source>
        <dbReference type="ARBA" id="ARBA00023136"/>
    </source>
</evidence>
<proteinExistence type="predicted"/>
<keyword evidence="7" id="KW-0732">Signal</keyword>
<dbReference type="EMBL" id="AP025523">
    <property type="protein sequence ID" value="BDE07789.1"/>
    <property type="molecule type" value="Genomic_DNA"/>
</dbReference>
<evidence type="ECO:0000256" key="4">
    <source>
        <dbReference type="ARBA" id="ARBA00022989"/>
    </source>
</evidence>
<feature type="chain" id="PRO_5042994908" description="Single cache domain-containing protein" evidence="7">
    <location>
        <begin position="28"/>
        <end position="455"/>
    </location>
</feature>
<evidence type="ECO:0000256" key="7">
    <source>
        <dbReference type="SAM" id="SignalP"/>
    </source>
</evidence>
<dbReference type="InterPro" id="IPR029151">
    <property type="entry name" value="Sensor-like_sf"/>
</dbReference>
<evidence type="ECO:0000313" key="9">
    <source>
        <dbReference type="EMBL" id="BDE07789.1"/>
    </source>
</evidence>
<dbReference type="Gene3D" id="3.30.450.20">
    <property type="entry name" value="PAS domain"/>
    <property type="match status" value="1"/>
</dbReference>
<evidence type="ECO:0000259" key="8">
    <source>
        <dbReference type="Pfam" id="PF17202"/>
    </source>
</evidence>
<dbReference type="KEGG" id="vab:WPS_30650"/>
<dbReference type="Proteomes" id="UP001317532">
    <property type="component" value="Chromosome"/>
</dbReference>
<sequence>MKIGLRTKMVGTMLVAIVISGAISAVAARQTMATDLNKLAAQQVTSASTGFAGYWDTKKDQVQLLVTQSAINESVRRALVAHNGKALEDALSGIERQGGLSFLTVVDVKGRVLARANAGPPGALLRSPYVARALSGETVTTAARVPHDELEPEQLVPQIEATTSGREGVVDGLGLIAAAPVSDQNERTIGAVYGGLLMNHYYDVVDQAAHALGGKAAILFGNEVISSSISRQDGTRLVDEMTPPAIAVVKRPYEGVDNEGGLDYLVRVEPVLNDQNDVIAQRWFGVPLSAFAEVQRHTLGSLLLWGLVGIAIAALIALPVVERVCRQIGARSRQVRASAKELSVVIVGSEVSGDHIAQTREAVERQGDLLMRAATGAHAPSSNGASGNGHAVATQPAASEAILAASALNAEILSDIVVIDTLATEMASRTKQAVARVGELNEVAAGLDELVTGAK</sequence>
<reference evidence="9 10" key="1">
    <citation type="journal article" date="2022" name="ISME Commun">
        <title>Vulcanimicrobium alpinus gen. nov. sp. nov., the first cultivated representative of the candidate phylum 'Eremiobacterota', is a metabolically versatile aerobic anoxygenic phototroph.</title>
        <authorList>
            <person name="Yabe S."/>
            <person name="Muto K."/>
            <person name="Abe K."/>
            <person name="Yokota A."/>
            <person name="Staudigel H."/>
            <person name="Tebo B.M."/>
        </authorList>
    </citation>
    <scope>NUCLEOTIDE SEQUENCE [LARGE SCALE GENOMIC DNA]</scope>
    <source>
        <strain evidence="9 10">WC8-2</strain>
    </source>
</reference>
<evidence type="ECO:0000256" key="2">
    <source>
        <dbReference type="ARBA" id="ARBA00022475"/>
    </source>
</evidence>
<accession>A0AAN1XYN2</accession>
<keyword evidence="10" id="KW-1185">Reference proteome</keyword>
<dbReference type="SUPFAM" id="SSF103190">
    <property type="entry name" value="Sensory domain-like"/>
    <property type="match status" value="1"/>
</dbReference>
<name>A0AAN1XYN2_UNVUL</name>
<dbReference type="InterPro" id="IPR033463">
    <property type="entry name" value="sCache_3"/>
</dbReference>
<gene>
    <name evidence="9" type="ORF">WPS_30650</name>
</gene>
<keyword evidence="5 6" id="KW-0472">Membrane</keyword>
<protein>
    <recommendedName>
        <fullName evidence="8">Single cache domain-containing protein</fullName>
    </recommendedName>
</protein>
<keyword evidence="4 6" id="KW-1133">Transmembrane helix</keyword>
<feature type="transmembrane region" description="Helical" evidence="6">
    <location>
        <begin position="302"/>
        <end position="321"/>
    </location>
</feature>
<dbReference type="GO" id="GO:0005886">
    <property type="term" value="C:plasma membrane"/>
    <property type="evidence" value="ECO:0007669"/>
    <property type="project" value="UniProtKB-SubCell"/>
</dbReference>
<comment type="subcellular location">
    <subcellularLocation>
        <location evidence="1">Cell membrane</location>
        <topology evidence="1">Multi-pass membrane protein</topology>
    </subcellularLocation>
</comment>
<feature type="domain" description="Single cache" evidence="8">
    <location>
        <begin position="198"/>
        <end position="296"/>
    </location>
</feature>
<evidence type="ECO:0000256" key="3">
    <source>
        <dbReference type="ARBA" id="ARBA00022692"/>
    </source>
</evidence>
<evidence type="ECO:0000256" key="6">
    <source>
        <dbReference type="SAM" id="Phobius"/>
    </source>
</evidence>
<dbReference type="AlphaFoldDB" id="A0AAN1XYN2"/>
<evidence type="ECO:0000256" key="1">
    <source>
        <dbReference type="ARBA" id="ARBA00004651"/>
    </source>
</evidence>
<organism evidence="9 10">
    <name type="scientific">Vulcanimicrobium alpinum</name>
    <dbReference type="NCBI Taxonomy" id="3016050"/>
    <lineage>
        <taxon>Bacteria</taxon>
        <taxon>Bacillati</taxon>
        <taxon>Vulcanimicrobiota</taxon>
        <taxon>Vulcanimicrobiia</taxon>
        <taxon>Vulcanimicrobiales</taxon>
        <taxon>Vulcanimicrobiaceae</taxon>
        <taxon>Vulcanimicrobium</taxon>
    </lineage>
</organism>
<keyword evidence="3 6" id="KW-0812">Transmembrane</keyword>
<evidence type="ECO:0000313" key="10">
    <source>
        <dbReference type="Proteomes" id="UP001317532"/>
    </source>
</evidence>
<keyword evidence="2" id="KW-1003">Cell membrane</keyword>